<dbReference type="InterPro" id="IPR001611">
    <property type="entry name" value="Leu-rich_rpt"/>
</dbReference>
<reference evidence="4" key="2">
    <citation type="submission" date="2025-08" db="UniProtKB">
        <authorList>
            <consortium name="Ensembl"/>
        </authorList>
    </citation>
    <scope>IDENTIFICATION</scope>
</reference>
<dbReference type="SMART" id="SM00365">
    <property type="entry name" value="LRR_SD22"/>
    <property type="match status" value="2"/>
</dbReference>
<dbReference type="AlphaFoldDB" id="A0A8C8U8Y5"/>
<keyword evidence="3" id="KW-0472">Membrane</keyword>
<evidence type="ECO:0000256" key="1">
    <source>
        <dbReference type="ARBA" id="ARBA00022614"/>
    </source>
</evidence>
<keyword evidence="5" id="KW-1185">Reference proteome</keyword>
<dbReference type="PANTHER" id="PTHR24369">
    <property type="entry name" value="ANTIGEN BSP, PUTATIVE-RELATED"/>
    <property type="match status" value="1"/>
</dbReference>
<protein>
    <recommendedName>
        <fullName evidence="6">Leucine-rich repeat-containing protein 53</fullName>
    </recommendedName>
</protein>
<dbReference type="InterPro" id="IPR003591">
    <property type="entry name" value="Leu-rich_rpt_typical-subtyp"/>
</dbReference>
<dbReference type="Ensembl" id="ENSPEMT00000037441.1">
    <property type="protein sequence ID" value="ENSPEMP00000031609.1"/>
    <property type="gene ID" value="ENSPEMG00000026430.1"/>
</dbReference>
<dbReference type="InterPro" id="IPR032675">
    <property type="entry name" value="LRR_dom_sf"/>
</dbReference>
<proteinExistence type="predicted"/>
<dbReference type="InterPro" id="IPR050541">
    <property type="entry name" value="LRR_TM_domain-containing"/>
</dbReference>
<dbReference type="SUPFAM" id="SSF52058">
    <property type="entry name" value="L domain-like"/>
    <property type="match status" value="1"/>
</dbReference>
<name>A0A8C8U8Y5_PERMB</name>
<keyword evidence="3" id="KW-1133">Transmembrane helix</keyword>
<dbReference type="SMART" id="SM00369">
    <property type="entry name" value="LRR_TYP"/>
    <property type="match status" value="6"/>
</dbReference>
<keyword evidence="3" id="KW-0812">Transmembrane</keyword>
<dbReference type="Gene3D" id="3.80.10.10">
    <property type="entry name" value="Ribonuclease Inhibitor"/>
    <property type="match status" value="2"/>
</dbReference>
<dbReference type="GeneTree" id="ENSGT00940000161095"/>
<accession>A0A8C8U8Y5</accession>
<dbReference type="Proteomes" id="UP000694547">
    <property type="component" value="Chromosome 6"/>
</dbReference>
<evidence type="ECO:0000256" key="3">
    <source>
        <dbReference type="SAM" id="Phobius"/>
    </source>
</evidence>
<evidence type="ECO:0008006" key="6">
    <source>
        <dbReference type="Google" id="ProtNLM"/>
    </source>
</evidence>
<keyword evidence="1" id="KW-0433">Leucine-rich repeat</keyword>
<dbReference type="Pfam" id="PF13855">
    <property type="entry name" value="LRR_8"/>
    <property type="match status" value="2"/>
</dbReference>
<feature type="transmembrane region" description="Helical" evidence="3">
    <location>
        <begin position="292"/>
        <end position="314"/>
    </location>
</feature>
<reference evidence="4" key="3">
    <citation type="submission" date="2025-09" db="UniProtKB">
        <authorList>
            <consortium name="Ensembl"/>
        </authorList>
    </citation>
    <scope>IDENTIFICATION</scope>
</reference>
<dbReference type="PANTHER" id="PTHR24369:SF161">
    <property type="entry name" value="LEUCINE-RICH REPEAT-CONTAINING PROTEIN 53"/>
    <property type="match status" value="1"/>
</dbReference>
<organism evidence="4 5">
    <name type="scientific">Peromyscus maniculatus bairdii</name>
    <name type="common">Prairie deer mouse</name>
    <dbReference type="NCBI Taxonomy" id="230844"/>
    <lineage>
        <taxon>Eukaryota</taxon>
        <taxon>Metazoa</taxon>
        <taxon>Chordata</taxon>
        <taxon>Craniata</taxon>
        <taxon>Vertebrata</taxon>
        <taxon>Euteleostomi</taxon>
        <taxon>Mammalia</taxon>
        <taxon>Eutheria</taxon>
        <taxon>Euarchontoglires</taxon>
        <taxon>Glires</taxon>
        <taxon>Rodentia</taxon>
        <taxon>Myomorpha</taxon>
        <taxon>Muroidea</taxon>
        <taxon>Cricetidae</taxon>
        <taxon>Neotominae</taxon>
        <taxon>Peromyscus</taxon>
    </lineage>
</organism>
<keyword evidence="2" id="KW-0677">Repeat</keyword>
<sequence>MLRVTVACPESCLVCTQDVTLCQQLTYIVAAPETTRVLILMDGHLSSVESANLTLLVNLALLSLSRNAIYGIQEGSLHGLTKLQTLSLGHNRIPSSSLSDHTFSKLRSLQVLVLSHNVLRTLRAAWFRNTKALRRLLLDGNQITNLTQSSFRGANLHRLRHLDLSNNFISFIEKDAFRPLPQLQEVDLSRNMLAHMPDAFTPLKQLSVLSLEGNQWSCTCDLYPLARFLRNFVKSPVRILYNTKDLNCQVSPPAEAAAKSMLRLSETNCDSKSHNLTLALKDRRGLLPGQDVALMTVLGFAGVVGLTCAGLVIFNWKLQQGRANEHTSKNLCCRTLNESPCAHEERNGRAVGCCNCHLTRENETEVMSNVGLRKEIPLRQEKRHQAMLASTSMALDTSFKNLKGRDHGPDRACSRPGEALLPARCLGSSGNKKALHDASSVTRCLKTDEKLSNSKHGEVQAQILLQHGARKIGELVC</sequence>
<evidence type="ECO:0000256" key="2">
    <source>
        <dbReference type="ARBA" id="ARBA00022737"/>
    </source>
</evidence>
<reference evidence="4 5" key="1">
    <citation type="submission" date="2018-10" db="EMBL/GenBank/DDBJ databases">
        <title>Improved assembly of the deer mouse Peromyscus maniculatus genome.</title>
        <authorList>
            <person name="Lassance J.-M."/>
            <person name="Hoekstra H.E."/>
        </authorList>
    </citation>
    <scope>NUCLEOTIDE SEQUENCE [LARGE SCALE GENOMIC DNA]</scope>
</reference>
<dbReference type="PROSITE" id="PS51450">
    <property type="entry name" value="LRR"/>
    <property type="match status" value="1"/>
</dbReference>
<dbReference type="GO" id="GO:0005886">
    <property type="term" value="C:plasma membrane"/>
    <property type="evidence" value="ECO:0007669"/>
    <property type="project" value="TreeGrafter"/>
</dbReference>
<evidence type="ECO:0000313" key="4">
    <source>
        <dbReference type="Ensembl" id="ENSPEMP00000031609.1"/>
    </source>
</evidence>
<evidence type="ECO:0000313" key="5">
    <source>
        <dbReference type="Proteomes" id="UP000694547"/>
    </source>
</evidence>